<evidence type="ECO:0000256" key="2">
    <source>
        <dbReference type="ARBA" id="ARBA00022649"/>
    </source>
</evidence>
<dbReference type="OrthoDB" id="9808744at2"/>
<dbReference type="GO" id="GO:0004521">
    <property type="term" value="F:RNA endonuclease activity"/>
    <property type="evidence" value="ECO:0007669"/>
    <property type="project" value="TreeGrafter"/>
</dbReference>
<protein>
    <submittedName>
        <fullName evidence="3">Transcriptional modulator of MazE/toxin, MazF</fullName>
    </submittedName>
</protein>
<dbReference type="PANTHER" id="PTHR33988:SF3">
    <property type="entry name" value="ENDORIBONUCLEASE TOXIN CHPB-RELATED"/>
    <property type="match status" value="1"/>
</dbReference>
<dbReference type="InterPro" id="IPR003477">
    <property type="entry name" value="PemK-like"/>
</dbReference>
<dbReference type="EMBL" id="CAACVJ010000429">
    <property type="protein sequence ID" value="VEP16702.1"/>
    <property type="molecule type" value="Genomic_DNA"/>
</dbReference>
<keyword evidence="2" id="KW-1277">Toxin-antitoxin system</keyword>
<dbReference type="RefSeq" id="WP_144875460.1">
    <property type="nucleotide sequence ID" value="NZ_LR214219.1"/>
</dbReference>
<dbReference type="Proteomes" id="UP000320055">
    <property type="component" value="Unassembled WGS sequence"/>
</dbReference>
<dbReference type="AlphaFoldDB" id="A0A563VZ11"/>
<dbReference type="Pfam" id="PF02452">
    <property type="entry name" value="PemK_toxin"/>
    <property type="match status" value="1"/>
</dbReference>
<dbReference type="PANTHER" id="PTHR33988">
    <property type="entry name" value="ENDORIBONUCLEASE MAZF-RELATED"/>
    <property type="match status" value="1"/>
</dbReference>
<dbReference type="GO" id="GO:0003677">
    <property type="term" value="F:DNA binding"/>
    <property type="evidence" value="ECO:0007669"/>
    <property type="project" value="InterPro"/>
</dbReference>
<accession>A0A563VZ11</accession>
<reference evidence="3 4" key="1">
    <citation type="submission" date="2019-01" db="EMBL/GenBank/DDBJ databases">
        <authorList>
            <person name="Brito A."/>
        </authorList>
    </citation>
    <scope>NUCLEOTIDE SEQUENCE [LARGE SCALE GENOMIC DNA]</scope>
    <source>
        <strain evidence="3">1</strain>
    </source>
</reference>
<evidence type="ECO:0000313" key="3">
    <source>
        <dbReference type="EMBL" id="VEP16702.1"/>
    </source>
</evidence>
<keyword evidence="4" id="KW-1185">Reference proteome</keyword>
<dbReference type="InterPro" id="IPR011067">
    <property type="entry name" value="Plasmid_toxin/cell-grow_inhib"/>
</dbReference>
<dbReference type="Gene3D" id="2.30.30.110">
    <property type="match status" value="1"/>
</dbReference>
<sequence>MKKSGSKSYIPSRGDIVWLDFNPRTGREQAGHRPAIVISPKQFNSLSSLVFVCPITSKVKGFSFETLLPKEMQTKGVVLIHHLRSVDWKNRGIKFIESAPVSVMEEICAKLEPLIFKI</sequence>
<proteinExistence type="inferred from homology"/>
<dbReference type="GO" id="GO:0016075">
    <property type="term" value="P:rRNA catabolic process"/>
    <property type="evidence" value="ECO:0007669"/>
    <property type="project" value="TreeGrafter"/>
</dbReference>
<organism evidence="3 4">
    <name type="scientific">Hyella patelloides LEGE 07179</name>
    <dbReference type="NCBI Taxonomy" id="945734"/>
    <lineage>
        <taxon>Bacteria</taxon>
        <taxon>Bacillati</taxon>
        <taxon>Cyanobacteriota</taxon>
        <taxon>Cyanophyceae</taxon>
        <taxon>Pleurocapsales</taxon>
        <taxon>Hyellaceae</taxon>
        <taxon>Hyella</taxon>
    </lineage>
</organism>
<dbReference type="SUPFAM" id="SSF50118">
    <property type="entry name" value="Cell growth inhibitor/plasmid maintenance toxic component"/>
    <property type="match status" value="1"/>
</dbReference>
<gene>
    <name evidence="3" type="ORF">H1P_4850004</name>
</gene>
<name>A0A563VZ11_9CYAN</name>
<dbReference type="GO" id="GO:0006402">
    <property type="term" value="P:mRNA catabolic process"/>
    <property type="evidence" value="ECO:0007669"/>
    <property type="project" value="TreeGrafter"/>
</dbReference>
<evidence type="ECO:0000313" key="4">
    <source>
        <dbReference type="Proteomes" id="UP000320055"/>
    </source>
</evidence>
<comment type="similarity">
    <text evidence="1">Belongs to the PemK/MazF family.</text>
</comment>
<evidence type="ECO:0000256" key="1">
    <source>
        <dbReference type="ARBA" id="ARBA00007521"/>
    </source>
</evidence>